<dbReference type="Gene3D" id="1.50.10.100">
    <property type="entry name" value="Chondroitin AC/alginate lyase"/>
    <property type="match status" value="1"/>
</dbReference>
<evidence type="ECO:0000256" key="1">
    <source>
        <dbReference type="ARBA" id="ARBA00004418"/>
    </source>
</evidence>
<evidence type="ECO:0000256" key="3">
    <source>
        <dbReference type="ARBA" id="ARBA00022764"/>
    </source>
</evidence>
<keyword evidence="3" id="KW-0574">Periplasm</keyword>
<keyword evidence="2" id="KW-0732">Signal</keyword>
<dbReference type="InterPro" id="IPR012480">
    <property type="entry name" value="Hepar_II_III_C"/>
</dbReference>
<dbReference type="KEGG" id="cfus:CYFUS_003046"/>
<dbReference type="PANTHER" id="PTHR39210">
    <property type="entry name" value="HEPARIN-SULFATE LYASE"/>
    <property type="match status" value="1"/>
</dbReference>
<dbReference type="InterPro" id="IPR031680">
    <property type="entry name" value="Hepar_II_III_N"/>
</dbReference>
<dbReference type="EMBL" id="CP022098">
    <property type="protein sequence ID" value="ATB37621.1"/>
    <property type="molecule type" value="Genomic_DNA"/>
</dbReference>
<reference evidence="7 8" key="1">
    <citation type="submission" date="2017-06" db="EMBL/GenBank/DDBJ databases">
        <title>Sequencing and comparative analysis of myxobacterial genomes.</title>
        <authorList>
            <person name="Rupp O."/>
            <person name="Goesmann A."/>
            <person name="Sogaard-Andersen L."/>
        </authorList>
    </citation>
    <scope>NUCLEOTIDE SEQUENCE [LARGE SCALE GENOMIC DNA]</scope>
    <source>
        <strain evidence="7 8">DSM 52655</strain>
    </source>
</reference>
<evidence type="ECO:0000259" key="6">
    <source>
        <dbReference type="Pfam" id="PF16889"/>
    </source>
</evidence>
<dbReference type="Proteomes" id="UP000217257">
    <property type="component" value="Chromosome"/>
</dbReference>
<name>A0A250J2M1_9BACT</name>
<dbReference type="InterPro" id="IPR008929">
    <property type="entry name" value="Chondroitin_lyas"/>
</dbReference>
<dbReference type="SUPFAM" id="SSF48230">
    <property type="entry name" value="Chondroitin AC/alginate lyase"/>
    <property type="match status" value="1"/>
</dbReference>
<feature type="domain" description="Heparin-sulfate lyase N-terminal" evidence="6">
    <location>
        <begin position="106"/>
        <end position="356"/>
    </location>
</feature>
<dbReference type="PANTHER" id="PTHR39210:SF1">
    <property type="entry name" value="HEPARIN-SULFATE LYASE"/>
    <property type="match status" value="1"/>
</dbReference>
<dbReference type="Pfam" id="PF07940">
    <property type="entry name" value="Hepar_II_III_C"/>
    <property type="match status" value="1"/>
</dbReference>
<evidence type="ECO:0000313" key="8">
    <source>
        <dbReference type="Proteomes" id="UP000217257"/>
    </source>
</evidence>
<protein>
    <submittedName>
        <fullName evidence="7">Uncharacterized protein</fullName>
    </submittedName>
</protein>
<evidence type="ECO:0000256" key="4">
    <source>
        <dbReference type="ARBA" id="ARBA00023239"/>
    </source>
</evidence>
<dbReference type="Gene3D" id="2.70.98.70">
    <property type="match status" value="1"/>
</dbReference>
<accession>A0A250J2M1</accession>
<gene>
    <name evidence="7" type="ORF">CYFUS_003046</name>
</gene>
<evidence type="ECO:0000256" key="2">
    <source>
        <dbReference type="ARBA" id="ARBA00022729"/>
    </source>
</evidence>
<dbReference type="AlphaFoldDB" id="A0A250J2M1"/>
<evidence type="ECO:0000259" key="5">
    <source>
        <dbReference type="Pfam" id="PF07940"/>
    </source>
</evidence>
<organism evidence="7 8">
    <name type="scientific">Cystobacter fuscus</name>
    <dbReference type="NCBI Taxonomy" id="43"/>
    <lineage>
        <taxon>Bacteria</taxon>
        <taxon>Pseudomonadati</taxon>
        <taxon>Myxococcota</taxon>
        <taxon>Myxococcia</taxon>
        <taxon>Myxococcales</taxon>
        <taxon>Cystobacterineae</taxon>
        <taxon>Archangiaceae</taxon>
        <taxon>Cystobacter</taxon>
    </lineage>
</organism>
<keyword evidence="4" id="KW-0456">Lyase</keyword>
<feature type="domain" description="Heparinase II/III-like C-terminal" evidence="5">
    <location>
        <begin position="432"/>
        <end position="676"/>
    </location>
</feature>
<dbReference type="RefSeq" id="WP_232537576.1">
    <property type="nucleotide sequence ID" value="NZ_CP022098.1"/>
</dbReference>
<sequence length="691" mass="74522">MSTLSYYSTIARLAPAGLARGMVRRVHGVARQALYKKRERLDERGLLAAFGVDSAEALADRALEVGAGGAWCDVARRASVLEALARMPGAAERALARARAAFRGEFDVFGTHVCFGEGQPVDWSLDVGSGYRYPVVPVESLKLAQPGVDPKYPWELGRLDCLVALGQGYWVEREEAARRAFARDFVARTLDFLQANPVGEGVHWTCAMEVALRGANLAQALWMFADAPEARRPEFLVPVLQALAEHCAWVETHLEDGGAVPNNHLVSNHVGLLVVGLLFPRLPDAPRQVALAAAGLRTQVEAQVHVDGSSFEGSVPYHRLSVELFTLAFVVARSKGVELGEVYTQRLHGMFAASRAWCSERGLAPQIGDNDSGRVFPFREREPREQGYLVPLGAALLGDASLAEGEYPDEAAWLLGQPGLALFQALPAAPPAVSTGFAAGGFHVLRGAGAVVTVSAGAQGQGGVGGHSHNDKLSFELHLDGRPVIVDPGTGTYTRDPSVRNALRSTASHNTPQVDGMEQARLEAHRLFALPEAARARVEVFQTGSGLDRLIARHDGYRLLSSPVGVERTFVLDKRERALGVSDSFVGVGLHEVVSRIHLPDREARVREPTAGELARALRVPQAPRTFEPLAVELGPEGSPVAVVLFERGVSPRLETSRYSPGYGLLVESRVVVFGARLSPPAWLRWVVVFG</sequence>
<proteinExistence type="predicted"/>
<evidence type="ECO:0000313" key="7">
    <source>
        <dbReference type="EMBL" id="ATB37621.1"/>
    </source>
</evidence>
<dbReference type="GO" id="GO:0042597">
    <property type="term" value="C:periplasmic space"/>
    <property type="evidence" value="ECO:0007669"/>
    <property type="project" value="UniProtKB-SubCell"/>
</dbReference>
<dbReference type="Pfam" id="PF16889">
    <property type="entry name" value="Hepar_II_III_N"/>
    <property type="match status" value="1"/>
</dbReference>
<comment type="subcellular location">
    <subcellularLocation>
        <location evidence="1">Periplasm</location>
    </subcellularLocation>
</comment>
<dbReference type="GO" id="GO:0016829">
    <property type="term" value="F:lyase activity"/>
    <property type="evidence" value="ECO:0007669"/>
    <property type="project" value="UniProtKB-KW"/>
</dbReference>